<gene>
    <name evidence="13" type="primary">outO_3</name>
    <name evidence="14" type="synonym">outO_1</name>
    <name evidence="13" type="ORF">NCTC13160_03031</name>
    <name evidence="14" type="ORF">PPN31119_00669</name>
</gene>
<dbReference type="KEGG" id="ppnm:LV28_15385"/>
<evidence type="ECO:0000256" key="2">
    <source>
        <dbReference type="ARBA" id="ARBA00005801"/>
    </source>
</evidence>
<evidence type="ECO:0000256" key="9">
    <source>
        <dbReference type="RuleBase" id="RU003794"/>
    </source>
</evidence>
<proteinExistence type="inferred from homology"/>
<dbReference type="Pfam" id="PF01478">
    <property type="entry name" value="Peptidase_A24"/>
    <property type="match status" value="1"/>
</dbReference>
<feature type="transmembrane region" description="Helical" evidence="10">
    <location>
        <begin position="137"/>
        <end position="156"/>
    </location>
</feature>
<dbReference type="EC" id="2.1.1.-" evidence="9"/>
<evidence type="ECO:0000256" key="1">
    <source>
        <dbReference type="ARBA" id="ARBA00004429"/>
    </source>
</evidence>
<dbReference type="EMBL" id="CABPSO010000001">
    <property type="protein sequence ID" value="VVE61690.1"/>
    <property type="molecule type" value="Genomic_DNA"/>
</dbReference>
<evidence type="ECO:0000259" key="11">
    <source>
        <dbReference type="Pfam" id="PF01478"/>
    </source>
</evidence>
<evidence type="ECO:0000313" key="14">
    <source>
        <dbReference type="EMBL" id="VVE61690.1"/>
    </source>
</evidence>
<comment type="similarity">
    <text evidence="2 8">Belongs to the peptidase A24 family.</text>
</comment>
<reference evidence="13 15" key="1">
    <citation type="submission" date="2018-06" db="EMBL/GenBank/DDBJ databases">
        <authorList>
            <consortium name="Pathogen Informatics"/>
            <person name="Doyle S."/>
        </authorList>
    </citation>
    <scope>NUCLEOTIDE SEQUENCE [LARGE SCALE GENOMIC DNA]</scope>
    <source>
        <strain evidence="13 15">NCTC13160</strain>
    </source>
</reference>
<name>A0A378YRG6_9BURK</name>
<dbReference type="InterPro" id="IPR014032">
    <property type="entry name" value="Peptidase_A24A_bac"/>
</dbReference>
<dbReference type="OrthoDB" id="9789291at2"/>
<dbReference type="Gene3D" id="1.20.120.1220">
    <property type="match status" value="1"/>
</dbReference>
<feature type="transmembrane region" description="Helical" evidence="10">
    <location>
        <begin position="113"/>
        <end position="131"/>
    </location>
</feature>
<feature type="transmembrane region" description="Helical" evidence="10">
    <location>
        <begin position="168"/>
        <end position="187"/>
    </location>
</feature>
<keyword evidence="6 10" id="KW-1133">Transmembrane helix</keyword>
<dbReference type="InterPro" id="IPR000045">
    <property type="entry name" value="Prepilin_IV_endopep_pep"/>
</dbReference>
<keyword evidence="4" id="KW-0997">Cell inner membrane</keyword>
<dbReference type="GO" id="GO:0004190">
    <property type="term" value="F:aspartic-type endopeptidase activity"/>
    <property type="evidence" value="ECO:0007669"/>
    <property type="project" value="UniProtKB-EC"/>
</dbReference>
<organism evidence="13 15">
    <name type="scientific">Pandoraea pnomenusa</name>
    <dbReference type="NCBI Taxonomy" id="93220"/>
    <lineage>
        <taxon>Bacteria</taxon>
        <taxon>Pseudomonadati</taxon>
        <taxon>Pseudomonadota</taxon>
        <taxon>Betaproteobacteria</taxon>
        <taxon>Burkholderiales</taxon>
        <taxon>Burkholderiaceae</taxon>
        <taxon>Pandoraea</taxon>
    </lineage>
</organism>
<evidence type="ECO:0000259" key="12">
    <source>
        <dbReference type="Pfam" id="PF06750"/>
    </source>
</evidence>
<comment type="function">
    <text evidence="9">Plays an essential role in type IV pili and type II pseudopili formation by proteolytically removing the leader sequence from substrate proteins and subsequently monomethylating the alpha-amino group of the newly exposed N-terminal phenylalanine.</text>
</comment>
<evidence type="ECO:0000256" key="3">
    <source>
        <dbReference type="ARBA" id="ARBA00022475"/>
    </source>
</evidence>
<dbReference type="Proteomes" id="UP000361468">
    <property type="component" value="Unassembled WGS sequence"/>
</dbReference>
<evidence type="ECO:0000256" key="8">
    <source>
        <dbReference type="RuleBase" id="RU003793"/>
    </source>
</evidence>
<accession>A0A378YRG6</accession>
<feature type="domain" description="Prepilin peptidase A24 N-terminal" evidence="12">
    <location>
        <begin position="27"/>
        <end position="131"/>
    </location>
</feature>
<evidence type="ECO:0000256" key="10">
    <source>
        <dbReference type="SAM" id="Phobius"/>
    </source>
</evidence>
<dbReference type="RefSeq" id="WP_023598093.1">
    <property type="nucleotide sequence ID" value="NZ_CABPSO010000001.1"/>
</dbReference>
<dbReference type="Proteomes" id="UP000254573">
    <property type="component" value="Unassembled WGS sequence"/>
</dbReference>
<dbReference type="GO" id="GO:0006465">
    <property type="term" value="P:signal peptide processing"/>
    <property type="evidence" value="ECO:0007669"/>
    <property type="project" value="TreeGrafter"/>
</dbReference>
<keyword evidence="9" id="KW-0645">Protease</keyword>
<keyword evidence="9" id="KW-0511">Multifunctional enzyme</keyword>
<dbReference type="InterPro" id="IPR010627">
    <property type="entry name" value="Prepilin_pept_A24_N"/>
</dbReference>
<feature type="transmembrane region" description="Helical" evidence="10">
    <location>
        <begin position="270"/>
        <end position="293"/>
    </location>
</feature>
<dbReference type="InterPro" id="IPR050882">
    <property type="entry name" value="Prepilin_peptidase/N-MTase"/>
</dbReference>
<feature type="domain" description="Prepilin type IV endopeptidase peptidase" evidence="11">
    <location>
        <begin position="147"/>
        <end position="250"/>
    </location>
</feature>
<dbReference type="EC" id="3.4.23.43" evidence="9"/>
<evidence type="ECO:0000256" key="6">
    <source>
        <dbReference type="ARBA" id="ARBA00022989"/>
    </source>
</evidence>
<evidence type="ECO:0000313" key="15">
    <source>
        <dbReference type="Proteomes" id="UP000254573"/>
    </source>
</evidence>
<keyword evidence="16" id="KW-1185">Reference proteome</keyword>
<keyword evidence="3" id="KW-1003">Cell membrane</keyword>
<dbReference type="PRINTS" id="PR00864">
    <property type="entry name" value="PREPILNPTASE"/>
</dbReference>
<dbReference type="GO" id="GO:0005886">
    <property type="term" value="C:plasma membrane"/>
    <property type="evidence" value="ECO:0007669"/>
    <property type="project" value="UniProtKB-SubCell"/>
</dbReference>
<dbReference type="STRING" id="93220.A6P55_12485"/>
<keyword evidence="9" id="KW-0489">Methyltransferase</keyword>
<dbReference type="EMBL" id="UGSG01000001">
    <property type="protein sequence ID" value="SUA79087.1"/>
    <property type="molecule type" value="Genomic_DNA"/>
</dbReference>
<feature type="transmembrane region" description="Helical" evidence="10">
    <location>
        <begin position="20"/>
        <end position="39"/>
    </location>
</feature>
<evidence type="ECO:0000256" key="7">
    <source>
        <dbReference type="ARBA" id="ARBA00023136"/>
    </source>
</evidence>
<evidence type="ECO:0000313" key="13">
    <source>
        <dbReference type="EMBL" id="SUA79087.1"/>
    </source>
</evidence>
<dbReference type="GO" id="GO:0032259">
    <property type="term" value="P:methylation"/>
    <property type="evidence" value="ECO:0007669"/>
    <property type="project" value="UniProtKB-KW"/>
</dbReference>
<keyword evidence="9" id="KW-0378">Hydrolase</keyword>
<comment type="catalytic activity">
    <reaction evidence="9">
        <text>Typically cleaves a -Gly-|-Phe- bond to release an N-terminal, basic peptide of 5-8 residues from type IV prepilin, and then N-methylates the new N-terminal amino group, the methyl donor being S-adenosyl-L-methionine.</text>
        <dbReference type="EC" id="3.4.23.43"/>
    </reaction>
</comment>
<dbReference type="PANTHER" id="PTHR30487">
    <property type="entry name" value="TYPE 4 PREPILIN-LIKE PROTEINS LEADER PEPTIDE-PROCESSING ENZYME"/>
    <property type="match status" value="1"/>
</dbReference>
<evidence type="ECO:0000256" key="4">
    <source>
        <dbReference type="ARBA" id="ARBA00022519"/>
    </source>
</evidence>
<feature type="transmembrane region" description="Helical" evidence="10">
    <location>
        <begin position="231"/>
        <end position="258"/>
    </location>
</feature>
<dbReference type="AlphaFoldDB" id="A0A378YRG6"/>
<keyword evidence="5 9" id="KW-0812">Transmembrane</keyword>
<evidence type="ECO:0000256" key="5">
    <source>
        <dbReference type="ARBA" id="ARBA00022692"/>
    </source>
</evidence>
<reference evidence="14 16" key="2">
    <citation type="submission" date="2019-08" db="EMBL/GenBank/DDBJ databases">
        <authorList>
            <person name="Peeters C."/>
        </authorList>
    </citation>
    <scope>NUCLEOTIDE SEQUENCE [LARGE SCALE GENOMIC DNA]</scope>
    <source>
        <strain evidence="14 16">LMG 31119</strain>
    </source>
</reference>
<sequence>MPSSLDPLWQALYALPNDVAVAMMGAFGLLVGSFVNVVVHRVPRMLEAQWAREVAEWTGQLPPVAPRFNLAWPPSRCPRCETRIALRHNIPVLGYLWLRGRCAGCGAGISMRYPLVEVTVAAMFAAIAWHFLPSRQYLPMLAWCGFGATMLALALIDVDTRLLPDALTLPLVWAGLLCSAAGVTLPVDASVTGAALGYGAMWTMAGAYRALTGQDGLGGGDAKLVAACGAWLGWVGVPLMLAFGATAATLAFAVLALWRGRAVRAPLPFGPWLSLGALASALWGEPFLGLWLYPGG</sequence>
<dbReference type="Pfam" id="PF06750">
    <property type="entry name" value="A24_N_bact"/>
    <property type="match status" value="1"/>
</dbReference>
<dbReference type="GO" id="GO:0008168">
    <property type="term" value="F:methyltransferase activity"/>
    <property type="evidence" value="ECO:0007669"/>
    <property type="project" value="UniProtKB-KW"/>
</dbReference>
<keyword evidence="9" id="KW-0808">Transferase</keyword>
<dbReference type="PANTHER" id="PTHR30487:SF0">
    <property type="entry name" value="PREPILIN LEADER PEPTIDASE_N-METHYLTRANSFERASE-RELATED"/>
    <property type="match status" value="1"/>
</dbReference>
<keyword evidence="7 10" id="KW-0472">Membrane</keyword>
<comment type="subcellular location">
    <subcellularLocation>
        <location evidence="1">Cell inner membrane</location>
        <topology evidence="1">Multi-pass membrane protein</topology>
    </subcellularLocation>
    <subcellularLocation>
        <location evidence="9">Cell membrane</location>
        <topology evidence="9">Multi-pass membrane protein</topology>
    </subcellularLocation>
</comment>
<protein>
    <recommendedName>
        <fullName evidence="9">Prepilin leader peptidase/N-methyltransferase</fullName>
        <ecNumber evidence="9">2.1.1.-</ecNumber>
        <ecNumber evidence="9">3.4.23.43</ecNumber>
    </recommendedName>
</protein>
<evidence type="ECO:0000313" key="16">
    <source>
        <dbReference type="Proteomes" id="UP000361468"/>
    </source>
</evidence>